<feature type="region of interest" description="Disordered" evidence="1">
    <location>
        <begin position="1"/>
        <end position="92"/>
    </location>
</feature>
<accession>A0A927AYQ6</accession>
<dbReference type="Proteomes" id="UP000653797">
    <property type="component" value="Unassembled WGS sequence"/>
</dbReference>
<proteinExistence type="predicted"/>
<dbReference type="AlphaFoldDB" id="A0A927AYQ6"/>
<dbReference type="EMBL" id="JACXAA010000002">
    <property type="protein sequence ID" value="MBD2752316.1"/>
    <property type="molecule type" value="Genomic_DNA"/>
</dbReference>
<protein>
    <submittedName>
        <fullName evidence="2">Uncharacterized protein</fullName>
    </submittedName>
</protein>
<gene>
    <name evidence="2" type="ORF">IC230_05395</name>
</gene>
<feature type="compositionally biased region" description="Basic and acidic residues" evidence="1">
    <location>
        <begin position="69"/>
        <end position="78"/>
    </location>
</feature>
<reference evidence="2" key="1">
    <citation type="submission" date="2020-09" db="EMBL/GenBank/DDBJ databases">
        <authorList>
            <person name="Kim M.K."/>
        </authorList>
    </citation>
    <scope>NUCLEOTIDE SEQUENCE</scope>
    <source>
        <strain evidence="2">BT704</strain>
    </source>
</reference>
<dbReference type="RefSeq" id="WP_191037965.1">
    <property type="nucleotide sequence ID" value="NZ_JACXAA010000002.1"/>
</dbReference>
<feature type="compositionally biased region" description="Acidic residues" evidence="1">
    <location>
        <begin position="42"/>
        <end position="68"/>
    </location>
</feature>
<name>A0A927AYQ6_9BACT</name>
<evidence type="ECO:0000256" key="1">
    <source>
        <dbReference type="SAM" id="MobiDB-lite"/>
    </source>
</evidence>
<comment type="caution">
    <text evidence="2">The sequence shown here is derived from an EMBL/GenBank/DDBJ whole genome shotgun (WGS) entry which is preliminary data.</text>
</comment>
<organism evidence="2 3">
    <name type="scientific">Spirosoma validum</name>
    <dbReference type="NCBI Taxonomy" id="2771355"/>
    <lineage>
        <taxon>Bacteria</taxon>
        <taxon>Pseudomonadati</taxon>
        <taxon>Bacteroidota</taxon>
        <taxon>Cytophagia</taxon>
        <taxon>Cytophagales</taxon>
        <taxon>Cytophagaceae</taxon>
        <taxon>Spirosoma</taxon>
    </lineage>
</organism>
<evidence type="ECO:0000313" key="3">
    <source>
        <dbReference type="Proteomes" id="UP000653797"/>
    </source>
</evidence>
<sequence length="92" mass="10012">MATASTRQSSTDKELIASPMGLIDADDFKNQSEATDALFPENGDDDSDDEYIEEDELEDEPVDEEGDPTGEHDHHQDDNYALGGHVTRSGGV</sequence>
<evidence type="ECO:0000313" key="2">
    <source>
        <dbReference type="EMBL" id="MBD2752316.1"/>
    </source>
</evidence>
<keyword evidence="3" id="KW-1185">Reference proteome</keyword>